<proteinExistence type="predicted"/>
<dbReference type="EMBL" id="AYYI01000038">
    <property type="protein sequence ID" value="KRM97707.1"/>
    <property type="molecule type" value="Genomic_DNA"/>
</dbReference>
<evidence type="ECO:0008006" key="3">
    <source>
        <dbReference type="Google" id="ProtNLM"/>
    </source>
</evidence>
<dbReference type="InterPro" id="IPR009057">
    <property type="entry name" value="Homeodomain-like_sf"/>
</dbReference>
<organism evidence="1 2">
    <name type="scientific">Loigolactobacillus rennini DSM 20253</name>
    <dbReference type="NCBI Taxonomy" id="1423796"/>
    <lineage>
        <taxon>Bacteria</taxon>
        <taxon>Bacillati</taxon>
        <taxon>Bacillota</taxon>
        <taxon>Bacilli</taxon>
        <taxon>Lactobacillales</taxon>
        <taxon>Lactobacillaceae</taxon>
        <taxon>Loigolactobacillus</taxon>
    </lineage>
</organism>
<reference evidence="1 2" key="1">
    <citation type="journal article" date="2015" name="Genome Announc.">
        <title>Expanding the biotechnology potential of lactobacilli through comparative genomics of 213 strains and associated genera.</title>
        <authorList>
            <person name="Sun Z."/>
            <person name="Harris H.M."/>
            <person name="McCann A."/>
            <person name="Guo C."/>
            <person name="Argimon S."/>
            <person name="Zhang W."/>
            <person name="Yang X."/>
            <person name="Jeffery I.B."/>
            <person name="Cooney J.C."/>
            <person name="Kagawa T.F."/>
            <person name="Liu W."/>
            <person name="Song Y."/>
            <person name="Salvetti E."/>
            <person name="Wrobel A."/>
            <person name="Rasinkangas P."/>
            <person name="Parkhill J."/>
            <person name="Rea M.C."/>
            <person name="O'Sullivan O."/>
            <person name="Ritari J."/>
            <person name="Douillard F.P."/>
            <person name="Paul Ross R."/>
            <person name="Yang R."/>
            <person name="Briner A.E."/>
            <person name="Felis G.E."/>
            <person name="de Vos W.M."/>
            <person name="Barrangou R."/>
            <person name="Klaenhammer T.R."/>
            <person name="Caufield P.W."/>
            <person name="Cui Y."/>
            <person name="Zhang H."/>
            <person name="O'Toole P.W."/>
        </authorList>
    </citation>
    <scope>NUCLEOTIDE SEQUENCE [LARGE SCALE GENOMIC DNA]</scope>
    <source>
        <strain evidence="1 2">DSM 20253</strain>
    </source>
</reference>
<evidence type="ECO:0000313" key="2">
    <source>
        <dbReference type="Proteomes" id="UP000051638"/>
    </source>
</evidence>
<comment type="caution">
    <text evidence="1">The sequence shown here is derived from an EMBL/GenBank/DDBJ whole genome shotgun (WGS) entry which is preliminary data.</text>
</comment>
<sequence length="81" mass="9512">MDNLNNWQPIYQEISELFGRQVAQQFFEQYRGTTITFPMHLLSRSGTIRAIKADHAAGITIHDLSQMYSLTQRTIHRYLKL</sequence>
<gene>
    <name evidence="1" type="ORF">FC24_GL001471</name>
</gene>
<keyword evidence="2" id="KW-1185">Reference proteome</keyword>
<dbReference type="OrthoDB" id="2295637at2"/>
<evidence type="ECO:0000313" key="1">
    <source>
        <dbReference type="EMBL" id="KRM97707.1"/>
    </source>
</evidence>
<dbReference type="RefSeq" id="WP_057874036.1">
    <property type="nucleotide sequence ID" value="NZ_AYYI01000038.1"/>
</dbReference>
<dbReference type="Proteomes" id="UP000051638">
    <property type="component" value="Unassembled WGS sequence"/>
</dbReference>
<accession>A0A0R2DAW6</accession>
<dbReference type="AlphaFoldDB" id="A0A0R2DAW6"/>
<dbReference type="PATRIC" id="fig|1423796.3.peg.1498"/>
<dbReference type="STRING" id="1423796.FC24_GL001471"/>
<name>A0A0R2DAW6_9LACO</name>
<dbReference type="SUPFAM" id="SSF46689">
    <property type="entry name" value="Homeodomain-like"/>
    <property type="match status" value="1"/>
</dbReference>
<protein>
    <recommendedName>
        <fullName evidence="3">Mor transcription activator domain-containing protein</fullName>
    </recommendedName>
</protein>